<dbReference type="Proteomes" id="UP001143480">
    <property type="component" value="Unassembled WGS sequence"/>
</dbReference>
<dbReference type="Pfam" id="PF13560">
    <property type="entry name" value="HTH_31"/>
    <property type="match status" value="1"/>
</dbReference>
<reference evidence="3" key="2">
    <citation type="submission" date="2023-01" db="EMBL/GenBank/DDBJ databases">
        <authorList>
            <person name="Sun Q."/>
            <person name="Evtushenko L."/>
        </authorList>
    </citation>
    <scope>NUCLEOTIDE SEQUENCE</scope>
    <source>
        <strain evidence="3">VKM Ac-1321</strain>
    </source>
</reference>
<dbReference type="PANTHER" id="PTHR43403">
    <property type="entry name" value="NAD-SPECIFIC GLUTAMATE DEHYDROGENASE"/>
    <property type="match status" value="1"/>
</dbReference>
<dbReference type="SUPFAM" id="SSF52540">
    <property type="entry name" value="P-loop containing nucleoside triphosphate hydrolases"/>
    <property type="match status" value="1"/>
</dbReference>
<dbReference type="GO" id="GO:0004352">
    <property type="term" value="F:glutamate dehydrogenase (NAD+) activity"/>
    <property type="evidence" value="ECO:0007669"/>
    <property type="project" value="InterPro"/>
</dbReference>
<dbReference type="PANTHER" id="PTHR43403:SF1">
    <property type="entry name" value="NAD-SPECIFIC GLUTAMATE DEHYDROGENASE"/>
    <property type="match status" value="1"/>
</dbReference>
<dbReference type="InterPro" id="IPR048381">
    <property type="entry name" value="GDH_C"/>
</dbReference>
<name>A0A9W6KR53_9ACTN</name>
<evidence type="ECO:0000313" key="4">
    <source>
        <dbReference type="Proteomes" id="UP001143480"/>
    </source>
</evidence>
<dbReference type="GO" id="GO:0004069">
    <property type="term" value="F:L-aspartate:2-oxoglutarate aminotransferase activity"/>
    <property type="evidence" value="ECO:0007669"/>
    <property type="project" value="InterPro"/>
</dbReference>
<keyword evidence="4" id="KW-1185">Reference proteome</keyword>
<dbReference type="GO" id="GO:0006538">
    <property type="term" value="P:L-glutamate catabolic process"/>
    <property type="evidence" value="ECO:0007669"/>
    <property type="project" value="InterPro"/>
</dbReference>
<gene>
    <name evidence="3" type="ORF">GCM10017581_068810</name>
</gene>
<organism evidence="3 4">
    <name type="scientific">Dactylosporangium matsuzakiense</name>
    <dbReference type="NCBI Taxonomy" id="53360"/>
    <lineage>
        <taxon>Bacteria</taxon>
        <taxon>Bacillati</taxon>
        <taxon>Actinomycetota</taxon>
        <taxon>Actinomycetes</taxon>
        <taxon>Micromonosporales</taxon>
        <taxon>Micromonosporaceae</taxon>
        <taxon>Dactylosporangium</taxon>
    </lineage>
</organism>
<evidence type="ECO:0000259" key="2">
    <source>
        <dbReference type="Pfam" id="PF21074"/>
    </source>
</evidence>
<evidence type="ECO:0000259" key="1">
    <source>
        <dbReference type="Pfam" id="PF05088"/>
    </source>
</evidence>
<dbReference type="RefSeq" id="WP_271189808.1">
    <property type="nucleotide sequence ID" value="NZ_BSFP01000053.1"/>
</dbReference>
<dbReference type="Pfam" id="PF05088">
    <property type="entry name" value="Bac_GDH_CD"/>
    <property type="match status" value="1"/>
</dbReference>
<reference evidence="3" key="1">
    <citation type="journal article" date="2014" name="Int. J. Syst. Evol. Microbiol.">
        <title>Complete genome sequence of Corynebacterium casei LMG S-19264T (=DSM 44701T), isolated from a smear-ripened cheese.</title>
        <authorList>
            <consortium name="US DOE Joint Genome Institute (JGI-PGF)"/>
            <person name="Walter F."/>
            <person name="Albersmeier A."/>
            <person name="Kalinowski J."/>
            <person name="Ruckert C."/>
        </authorList>
    </citation>
    <scope>NUCLEOTIDE SEQUENCE</scope>
    <source>
        <strain evidence="3">VKM Ac-1321</strain>
    </source>
</reference>
<sequence length="1279" mass="138385">MDDAEPVAPDLPPEGWSSFARRLQADFVARLRQLRAESGNPTLQALSKRVSRSDTQLGDLLNGRTSQPPPLDFVVAFVTACGDIAKTSGRPPGVTTALDYWRTEHALVERAREYARSEIGRVADSPAVRRRQQAREIFGIDATLASVAPPPVPPPSWWLNPRNRVVEFCPPPEYERLRRWAMATEGPSVCLVHAPGGVGKTRLAIQLADELDRAGYISGLFPPEYLAERVAPAIPRIVRGGHRAFIAVDYAEAQLDNVRILLGSLAGSRPEQVRILLLARTPGRWWDNLERATEAVDLVHREPIPLTSIGKDDPVGAVAAAYRAFCSRILGDPAADRRDVPEELEVAAGRHSRTLDLHAAALVYVLDGNRPGGDASADPLEVALHHERFYWTRAAATMAKATFADSGRLRDRLLALPTLYPSADAVAAERSVSLLPDPGEHLPCAAEYLARTLADLYPGDDGRYWSALIPDRLGERLVADVVRAAPSAERVAQELVRIHDDIDLTGATHSMTILCRIAGYAADPLTASHDVADKARVVIEQLQRLRPDVYRPAWLDALAVINDGTERRQLSAVGGSFSLQSADAEVVHEVSTAMRAHGFWPNTDYLASGPEAALLGRMRLAVRGVWTAVDRHLDDLGTDPAMVICVACAGATPSEAFSLDNLPSRRVRVVAAFDRRHIFVDPTPNLERSNGERERLTALPASSWNDYNRSLISGGGGIWARTAPSIAISVEMRDALSIADEITSLEPEQLIRAIIAAPVDVLCLGSAGTFVKSSREHPAEIADRANQAIRVDARELRARVVAEVGVNGITQLGRVEYCLAGGLTNTDFIDQSARDSALSRHANVRILAGSLAPEITASVEDLGEWSVGIVAEIADAALADAAGQREAMAAARAQPRSLLPVHRRVLADLEGRGLLDRRLDGLPNDEDIDARAARGIGLTPPELAVLMIHVKVAAKADVLAGDLPDEPWTDAILWAYFPPSIRVVHGRALPGHPHRREIVTAALVDATVNQGGITFLHRAVEETGASVSDVVRAVAIVTEVYGLDALRRQTESAAQGVLGMVRTMVHLELRRALDRGVRWLLSTRRLPLDVPAELARLVPGVGMVLTAMEDLRVGSERAELQANNDGLRELGVPEPLASAITRLMYGYGALDVIEVARSIGADPTDVASVYYVLSERLGITTLHERISSLPREDRWQTLARLALRQDLDAALAALTAEVYNATPAGTGTQSRIAAWERSNAASISRFLSSAGKDTDGPGDLADLSIRLRQFRTLVRAAAA</sequence>
<feature type="domain" description="NAD-glutamate dehydrogenase catalytic" evidence="1">
    <location>
        <begin position="595"/>
        <end position="889"/>
    </location>
</feature>
<evidence type="ECO:0000313" key="3">
    <source>
        <dbReference type="EMBL" id="GLL05134.1"/>
    </source>
</evidence>
<comment type="caution">
    <text evidence="3">The sequence shown here is derived from an EMBL/GenBank/DDBJ whole genome shotgun (WGS) entry which is preliminary data.</text>
</comment>
<dbReference type="AlphaFoldDB" id="A0A9W6KR53"/>
<dbReference type="EMBL" id="BSFP01000053">
    <property type="protein sequence ID" value="GLL05134.1"/>
    <property type="molecule type" value="Genomic_DNA"/>
</dbReference>
<dbReference type="InterPro" id="IPR027417">
    <property type="entry name" value="P-loop_NTPase"/>
</dbReference>
<proteinExistence type="predicted"/>
<dbReference type="Pfam" id="PF21074">
    <property type="entry name" value="GDH_C"/>
    <property type="match status" value="1"/>
</dbReference>
<protein>
    <recommendedName>
        <fullName evidence="5">Helix-turn-helix protein</fullName>
    </recommendedName>
</protein>
<evidence type="ECO:0008006" key="5">
    <source>
        <dbReference type="Google" id="ProtNLM"/>
    </source>
</evidence>
<feature type="domain" description="NAD-specific glutamate dehydrogenase C-terminal" evidence="2">
    <location>
        <begin position="936"/>
        <end position="1271"/>
    </location>
</feature>
<accession>A0A9W6KR53</accession>
<dbReference type="InterPro" id="IPR007780">
    <property type="entry name" value="NAD_Glu_DH_bac"/>
</dbReference>
<dbReference type="InterPro" id="IPR028971">
    <property type="entry name" value="NAD-GDH_cat"/>
</dbReference>